<gene>
    <name evidence="2" type="ORF">MRATA1EN1_LOCUS14410</name>
</gene>
<dbReference type="InterPro" id="IPR016024">
    <property type="entry name" value="ARM-type_fold"/>
</dbReference>
<evidence type="ECO:0000256" key="1">
    <source>
        <dbReference type="SAM" id="MobiDB-lite"/>
    </source>
</evidence>
<protein>
    <submittedName>
        <fullName evidence="2">Uncharacterized protein</fullName>
    </submittedName>
</protein>
<evidence type="ECO:0000313" key="2">
    <source>
        <dbReference type="EMBL" id="CAI9165448.1"/>
    </source>
</evidence>
<dbReference type="EMBL" id="OX459960">
    <property type="protein sequence ID" value="CAI9165448.1"/>
    <property type="molecule type" value="Genomic_DNA"/>
</dbReference>
<keyword evidence="3" id="KW-1185">Reference proteome</keyword>
<dbReference type="Gene3D" id="1.25.40.250">
    <property type="entry name" value="ARM repeat, domain 1"/>
    <property type="match status" value="1"/>
</dbReference>
<organism evidence="2 3">
    <name type="scientific">Rangifer tarandus platyrhynchus</name>
    <name type="common">Svalbard reindeer</name>
    <dbReference type="NCBI Taxonomy" id="3082113"/>
    <lineage>
        <taxon>Eukaryota</taxon>
        <taxon>Metazoa</taxon>
        <taxon>Chordata</taxon>
        <taxon>Craniata</taxon>
        <taxon>Vertebrata</taxon>
        <taxon>Euteleostomi</taxon>
        <taxon>Mammalia</taxon>
        <taxon>Eutheria</taxon>
        <taxon>Laurasiatheria</taxon>
        <taxon>Artiodactyla</taxon>
        <taxon>Ruminantia</taxon>
        <taxon>Pecora</taxon>
        <taxon>Cervidae</taxon>
        <taxon>Odocoileinae</taxon>
        <taxon>Rangifer</taxon>
    </lineage>
</organism>
<dbReference type="InterPro" id="IPR009374">
    <property type="entry name" value="eIF3k"/>
</dbReference>
<dbReference type="Proteomes" id="UP001176941">
    <property type="component" value="Chromosome 24"/>
</dbReference>
<reference evidence="2" key="1">
    <citation type="submission" date="2023-04" db="EMBL/GenBank/DDBJ databases">
        <authorList>
            <consortium name="ELIXIR-Norway"/>
        </authorList>
    </citation>
    <scope>NUCLEOTIDE SEQUENCE [LARGE SCALE GENOMIC DNA]</scope>
</reference>
<accession>A0ABN8YVR8</accession>
<proteinExistence type="predicted"/>
<sequence>MVMFEQVRANAGKSLKGMDRYDPENLATPDHYEETQAKENIYDLEANPAVLKLYTQPSSRPRSLPRSCYRPAPTCPTPTSRCAMQQEERPSRQILSLRDLLGTCHFEAS</sequence>
<name>A0ABN8YVR8_RANTA</name>
<dbReference type="SUPFAM" id="SSF48371">
    <property type="entry name" value="ARM repeat"/>
    <property type="match status" value="1"/>
</dbReference>
<evidence type="ECO:0000313" key="3">
    <source>
        <dbReference type="Proteomes" id="UP001176941"/>
    </source>
</evidence>
<feature type="compositionally biased region" description="Low complexity" evidence="1">
    <location>
        <begin position="57"/>
        <end position="71"/>
    </location>
</feature>
<dbReference type="PANTHER" id="PTHR13022:SF0">
    <property type="entry name" value="EUKARYOTIC TRANSLATION INITIATION FACTOR 3 SUBUNIT K"/>
    <property type="match status" value="1"/>
</dbReference>
<feature type="region of interest" description="Disordered" evidence="1">
    <location>
        <begin position="57"/>
        <end position="93"/>
    </location>
</feature>
<dbReference type="PANTHER" id="PTHR13022">
    <property type="entry name" value="EUKARYOTIC TRANSLATION INITIATION FACTOR 3 SUBUNIT 11"/>
    <property type="match status" value="1"/>
</dbReference>
<dbReference type="InterPro" id="IPR016020">
    <property type="entry name" value="Transl_init_fac_sub12_N_euk"/>
</dbReference>